<gene>
    <name evidence="7" type="ORF">KSX_70400</name>
</gene>
<dbReference type="EMBL" id="BNJF01000004">
    <property type="protein sequence ID" value="GHO48877.1"/>
    <property type="molecule type" value="Genomic_DNA"/>
</dbReference>
<dbReference type="InterPro" id="IPR003594">
    <property type="entry name" value="HATPase_dom"/>
</dbReference>
<dbReference type="Pfam" id="PF13185">
    <property type="entry name" value="GAF_2"/>
    <property type="match status" value="1"/>
</dbReference>
<dbReference type="EC" id="2.7.13.3" evidence="2"/>
<keyword evidence="4" id="KW-0418">Kinase</keyword>
<evidence type="ECO:0000313" key="7">
    <source>
        <dbReference type="EMBL" id="GHO48877.1"/>
    </source>
</evidence>
<keyword evidence="3" id="KW-0597">Phosphoprotein</keyword>
<evidence type="ECO:0000256" key="5">
    <source>
        <dbReference type="ARBA" id="ARBA00023012"/>
    </source>
</evidence>
<comment type="caution">
    <text evidence="7">The sequence shown here is derived from an EMBL/GenBank/DDBJ whole genome shotgun (WGS) entry which is preliminary data.</text>
</comment>
<proteinExistence type="predicted"/>
<dbReference type="AlphaFoldDB" id="A0A8J3IA76"/>
<dbReference type="GO" id="GO:0000155">
    <property type="term" value="F:phosphorelay sensor kinase activity"/>
    <property type="evidence" value="ECO:0007669"/>
    <property type="project" value="InterPro"/>
</dbReference>
<evidence type="ECO:0000259" key="6">
    <source>
        <dbReference type="PROSITE" id="PS50109"/>
    </source>
</evidence>
<dbReference type="PRINTS" id="PR00344">
    <property type="entry name" value="BCTRLSENSOR"/>
</dbReference>
<comment type="catalytic activity">
    <reaction evidence="1">
        <text>ATP + protein L-histidine = ADP + protein N-phospho-L-histidine.</text>
        <dbReference type="EC" id="2.7.13.3"/>
    </reaction>
</comment>
<dbReference type="SMART" id="SM00388">
    <property type="entry name" value="HisKA"/>
    <property type="match status" value="1"/>
</dbReference>
<dbReference type="SUPFAM" id="SSF47384">
    <property type="entry name" value="Homodimeric domain of signal transducing histidine kinase"/>
    <property type="match status" value="1"/>
</dbReference>
<name>A0A8J3IA76_9CHLR</name>
<keyword evidence="5" id="KW-0902">Two-component regulatory system</keyword>
<dbReference type="SMART" id="SM00387">
    <property type="entry name" value="HATPase_c"/>
    <property type="match status" value="1"/>
</dbReference>
<dbReference type="CDD" id="cd00082">
    <property type="entry name" value="HisKA"/>
    <property type="match status" value="1"/>
</dbReference>
<evidence type="ECO:0000256" key="1">
    <source>
        <dbReference type="ARBA" id="ARBA00000085"/>
    </source>
</evidence>
<dbReference type="SUPFAM" id="SSF55781">
    <property type="entry name" value="GAF domain-like"/>
    <property type="match status" value="1"/>
</dbReference>
<dbReference type="Gene3D" id="3.30.450.40">
    <property type="match status" value="1"/>
</dbReference>
<dbReference type="Proteomes" id="UP000612362">
    <property type="component" value="Unassembled WGS sequence"/>
</dbReference>
<dbReference type="InterPro" id="IPR004358">
    <property type="entry name" value="Sig_transdc_His_kin-like_C"/>
</dbReference>
<dbReference type="PROSITE" id="PS50109">
    <property type="entry name" value="HIS_KIN"/>
    <property type="match status" value="1"/>
</dbReference>
<dbReference type="InterPro" id="IPR003018">
    <property type="entry name" value="GAF"/>
</dbReference>
<keyword evidence="8" id="KW-1185">Reference proteome</keyword>
<dbReference type="RefSeq" id="WP_220198032.1">
    <property type="nucleotide sequence ID" value="NZ_BNJF01000004.1"/>
</dbReference>
<keyword evidence="4" id="KW-0808">Transferase</keyword>
<dbReference type="PANTHER" id="PTHR43547">
    <property type="entry name" value="TWO-COMPONENT HISTIDINE KINASE"/>
    <property type="match status" value="1"/>
</dbReference>
<dbReference type="InterPro" id="IPR029016">
    <property type="entry name" value="GAF-like_dom_sf"/>
</dbReference>
<dbReference type="Gene3D" id="1.10.287.130">
    <property type="match status" value="1"/>
</dbReference>
<dbReference type="Gene3D" id="3.30.565.10">
    <property type="entry name" value="Histidine kinase-like ATPase, C-terminal domain"/>
    <property type="match status" value="1"/>
</dbReference>
<dbReference type="Pfam" id="PF00512">
    <property type="entry name" value="HisKA"/>
    <property type="match status" value="1"/>
</dbReference>
<dbReference type="Pfam" id="PF02518">
    <property type="entry name" value="HATPase_c"/>
    <property type="match status" value="1"/>
</dbReference>
<organism evidence="7 8">
    <name type="scientific">Ktedonospora formicarum</name>
    <dbReference type="NCBI Taxonomy" id="2778364"/>
    <lineage>
        <taxon>Bacteria</taxon>
        <taxon>Bacillati</taxon>
        <taxon>Chloroflexota</taxon>
        <taxon>Ktedonobacteria</taxon>
        <taxon>Ktedonobacterales</taxon>
        <taxon>Ktedonobacteraceae</taxon>
        <taxon>Ktedonospora</taxon>
    </lineage>
</organism>
<sequence>MSSEVMKQDKLLTTLQCLLQLPATNVADTFQQTAQLITQALDAEKVDVFLYDPDTESLIAYGTSATPLGKKEISIGLDRLPLSSGGRVVEVYQTGQVYWTGQAQHDPEELSGMKEDLGIKSEILVPLSVHDERRGVLLVSSRGAHYFTRHDLPFLEAITQWVGVILHRAELVEQHTREAAEQAKCTAAEEILTVMAHDLRNYLTPLKMRLDLLERRACRDQQDAYVRELQAVDLIVSRLSRLIANLLDVSRLKQGLFALHCQSVDLVALVEELVPIWHTLEHPIEMQIPERLILMADRDRLAQIIENLLSNAATYAEPQTPIRISLTQEPHIDGPWVILMVSNRGLPIPPEHLASLFQPFTKGDHSQGLGLGLWVSQRIAQAHQGALTAHTEATGTNHFTLSLPLQCNEPGQEVS</sequence>
<evidence type="ECO:0000313" key="8">
    <source>
        <dbReference type="Proteomes" id="UP000612362"/>
    </source>
</evidence>
<dbReference type="PANTHER" id="PTHR43547:SF2">
    <property type="entry name" value="HYBRID SIGNAL TRANSDUCTION HISTIDINE KINASE C"/>
    <property type="match status" value="1"/>
</dbReference>
<evidence type="ECO:0000256" key="2">
    <source>
        <dbReference type="ARBA" id="ARBA00012438"/>
    </source>
</evidence>
<dbReference type="InterPro" id="IPR003661">
    <property type="entry name" value="HisK_dim/P_dom"/>
</dbReference>
<dbReference type="SUPFAM" id="SSF55874">
    <property type="entry name" value="ATPase domain of HSP90 chaperone/DNA topoisomerase II/histidine kinase"/>
    <property type="match status" value="1"/>
</dbReference>
<protein>
    <recommendedName>
        <fullName evidence="2">histidine kinase</fullName>
        <ecNumber evidence="2">2.7.13.3</ecNumber>
    </recommendedName>
</protein>
<feature type="domain" description="Histidine kinase" evidence="6">
    <location>
        <begin position="194"/>
        <end position="407"/>
    </location>
</feature>
<dbReference type="InterPro" id="IPR005467">
    <property type="entry name" value="His_kinase_dom"/>
</dbReference>
<evidence type="ECO:0000256" key="3">
    <source>
        <dbReference type="ARBA" id="ARBA00022553"/>
    </source>
</evidence>
<dbReference type="SMART" id="SM00065">
    <property type="entry name" value="GAF"/>
    <property type="match status" value="1"/>
</dbReference>
<accession>A0A8J3IA76</accession>
<dbReference type="InterPro" id="IPR036097">
    <property type="entry name" value="HisK_dim/P_sf"/>
</dbReference>
<evidence type="ECO:0000256" key="4">
    <source>
        <dbReference type="ARBA" id="ARBA00022777"/>
    </source>
</evidence>
<dbReference type="InterPro" id="IPR036890">
    <property type="entry name" value="HATPase_C_sf"/>
</dbReference>
<reference evidence="7" key="1">
    <citation type="submission" date="2020-10" db="EMBL/GenBank/DDBJ databases">
        <title>Taxonomic study of unclassified bacteria belonging to the class Ktedonobacteria.</title>
        <authorList>
            <person name="Yabe S."/>
            <person name="Wang C.M."/>
            <person name="Zheng Y."/>
            <person name="Sakai Y."/>
            <person name="Cavaletti L."/>
            <person name="Monciardini P."/>
            <person name="Donadio S."/>
        </authorList>
    </citation>
    <scope>NUCLEOTIDE SEQUENCE</scope>
    <source>
        <strain evidence="7">SOSP1-1</strain>
    </source>
</reference>